<evidence type="ECO:0000313" key="12">
    <source>
        <dbReference type="Proteomes" id="UP000050502"/>
    </source>
</evidence>
<feature type="domain" description="DNA replication/recombination mediator RecO N-terminal" evidence="8">
    <location>
        <begin position="8"/>
        <end position="84"/>
    </location>
</feature>
<evidence type="ECO:0000259" key="8">
    <source>
        <dbReference type="Pfam" id="PF11967"/>
    </source>
</evidence>
<accession>A0A0M8K5D5</accession>
<dbReference type="InParanoid" id="A0A0M8K5D5"/>
<evidence type="ECO:0000313" key="10">
    <source>
        <dbReference type="EMBL" id="KPL87785.1"/>
    </source>
</evidence>
<dbReference type="InterPro" id="IPR037278">
    <property type="entry name" value="ARFGAP/RecO"/>
</dbReference>
<dbReference type="InterPro" id="IPR042242">
    <property type="entry name" value="RecO_C"/>
</dbReference>
<reference evidence="9 11" key="1">
    <citation type="journal article" date="2015" name="Genome Announc.">
        <title>Draft Genome Sequence of a Heterotrophic Facultative Anaerobic Thermophilic Bacterium, Ardenticatena maritima Strain 110ST.</title>
        <authorList>
            <person name="Kawaichi S."/>
            <person name="Yoshida T."/>
            <person name="Sako Y."/>
            <person name="Nakamura R."/>
        </authorList>
    </citation>
    <scope>NUCLEOTIDE SEQUENCE [LARGE SCALE GENOMIC DNA]</scope>
    <source>
        <strain evidence="9 11">110S</strain>
    </source>
</reference>
<protein>
    <recommendedName>
        <fullName evidence="2 7">DNA repair protein RecO</fullName>
    </recommendedName>
    <alternativeName>
        <fullName evidence="6 7">Recombination protein O</fullName>
    </alternativeName>
</protein>
<dbReference type="GO" id="GO:0006302">
    <property type="term" value="P:double-strand break repair"/>
    <property type="evidence" value="ECO:0007669"/>
    <property type="project" value="TreeGrafter"/>
</dbReference>
<comment type="caution">
    <text evidence="9">The sequence shown here is derived from an EMBL/GenBank/DDBJ whole genome shotgun (WGS) entry which is preliminary data.</text>
</comment>
<reference evidence="10 12" key="2">
    <citation type="submission" date="2015-07" db="EMBL/GenBank/DDBJ databases">
        <title>Whole genome sequence of Ardenticatena maritima DSM 23922.</title>
        <authorList>
            <person name="Hemp J."/>
            <person name="Ward L.M."/>
            <person name="Pace L.A."/>
            <person name="Fischer W.W."/>
        </authorList>
    </citation>
    <scope>NUCLEOTIDE SEQUENCE [LARGE SCALE GENOMIC DNA]</scope>
    <source>
        <strain evidence="10 12">110S</strain>
    </source>
</reference>
<dbReference type="PATRIC" id="fig|872965.6.peg.1933"/>
<dbReference type="InterPro" id="IPR012340">
    <property type="entry name" value="NA-bd_OB-fold"/>
</dbReference>
<dbReference type="SUPFAM" id="SSF50249">
    <property type="entry name" value="Nucleic acid-binding proteins"/>
    <property type="match status" value="1"/>
</dbReference>
<dbReference type="Gene3D" id="1.20.1440.120">
    <property type="entry name" value="Recombination protein O, C-terminal domain"/>
    <property type="match status" value="1"/>
</dbReference>
<comment type="similarity">
    <text evidence="1 7">Belongs to the RecO family.</text>
</comment>
<dbReference type="GO" id="GO:0043590">
    <property type="term" value="C:bacterial nucleoid"/>
    <property type="evidence" value="ECO:0007669"/>
    <property type="project" value="TreeGrafter"/>
</dbReference>
<evidence type="ECO:0000256" key="5">
    <source>
        <dbReference type="ARBA" id="ARBA00023204"/>
    </source>
</evidence>
<name>A0A0M8K5D5_9CHLR</name>
<dbReference type="GO" id="GO:0006310">
    <property type="term" value="P:DNA recombination"/>
    <property type="evidence" value="ECO:0007669"/>
    <property type="project" value="UniProtKB-UniRule"/>
</dbReference>
<dbReference type="STRING" id="872965.SE16_09460"/>
<evidence type="ECO:0000256" key="7">
    <source>
        <dbReference type="HAMAP-Rule" id="MF_00201"/>
    </source>
</evidence>
<keyword evidence="3 7" id="KW-0227">DNA damage</keyword>
<dbReference type="Proteomes" id="UP000037784">
    <property type="component" value="Unassembled WGS sequence"/>
</dbReference>
<evidence type="ECO:0000256" key="1">
    <source>
        <dbReference type="ARBA" id="ARBA00007452"/>
    </source>
</evidence>
<keyword evidence="11" id="KW-1185">Reference proteome</keyword>
<dbReference type="InterPro" id="IPR022572">
    <property type="entry name" value="DNA_rep/recomb_RecO_N"/>
</dbReference>
<dbReference type="SUPFAM" id="SSF57863">
    <property type="entry name" value="ArfGap/RecO-like zinc finger"/>
    <property type="match status" value="1"/>
</dbReference>
<keyword evidence="5 7" id="KW-0234">DNA repair</keyword>
<evidence type="ECO:0000256" key="2">
    <source>
        <dbReference type="ARBA" id="ARBA00021310"/>
    </source>
</evidence>
<dbReference type="NCBIfam" id="TIGR00613">
    <property type="entry name" value="reco"/>
    <property type="match status" value="1"/>
</dbReference>
<dbReference type="Proteomes" id="UP000050502">
    <property type="component" value="Unassembled WGS sequence"/>
</dbReference>
<dbReference type="HAMAP" id="MF_00201">
    <property type="entry name" value="RecO"/>
    <property type="match status" value="1"/>
</dbReference>
<dbReference type="OrthoDB" id="9797083at2"/>
<evidence type="ECO:0000313" key="11">
    <source>
        <dbReference type="Proteomes" id="UP000037784"/>
    </source>
</evidence>
<dbReference type="EMBL" id="LGKN01000005">
    <property type="protein sequence ID" value="KPL87785.1"/>
    <property type="molecule type" value="Genomic_DNA"/>
</dbReference>
<evidence type="ECO:0000256" key="3">
    <source>
        <dbReference type="ARBA" id="ARBA00022763"/>
    </source>
</evidence>
<dbReference type="Pfam" id="PF11967">
    <property type="entry name" value="RecO_N"/>
    <property type="match status" value="1"/>
</dbReference>
<gene>
    <name evidence="7 9" type="primary">recO</name>
    <name evidence="9" type="ORF">ARMA_0456</name>
    <name evidence="10" type="ORF">SE16_09460</name>
</gene>
<dbReference type="InterPro" id="IPR003717">
    <property type="entry name" value="RecO"/>
</dbReference>
<dbReference type="AlphaFoldDB" id="A0A0M8K5D5"/>
<evidence type="ECO:0000256" key="4">
    <source>
        <dbReference type="ARBA" id="ARBA00023172"/>
    </source>
</evidence>
<proteinExistence type="inferred from homology"/>
<dbReference type="PANTHER" id="PTHR33991:SF1">
    <property type="entry name" value="DNA REPAIR PROTEIN RECO"/>
    <property type="match status" value="1"/>
</dbReference>
<dbReference type="Gene3D" id="2.40.50.140">
    <property type="entry name" value="Nucleic acid-binding proteins"/>
    <property type="match status" value="1"/>
</dbReference>
<dbReference type="EMBL" id="BBZA01000028">
    <property type="protein sequence ID" value="GAP62033.1"/>
    <property type="molecule type" value="Genomic_DNA"/>
</dbReference>
<evidence type="ECO:0000256" key="6">
    <source>
        <dbReference type="ARBA" id="ARBA00033409"/>
    </source>
</evidence>
<organism evidence="9 11">
    <name type="scientific">Ardenticatena maritima</name>
    <dbReference type="NCBI Taxonomy" id="872965"/>
    <lineage>
        <taxon>Bacteria</taxon>
        <taxon>Bacillati</taxon>
        <taxon>Chloroflexota</taxon>
        <taxon>Ardenticatenia</taxon>
        <taxon>Ardenticatenales</taxon>
        <taxon>Ardenticatenaceae</taxon>
        <taxon>Ardenticatena</taxon>
    </lineage>
</organism>
<keyword evidence="4 7" id="KW-0233">DNA recombination</keyword>
<sequence length="270" mass="30852">MRPERARTYQTEGIILNRRDWGEADRLITLFTPEYGKLRVVAVSARKPTTRKSGHLELFTRGRFVLARGRTFDKLTQAQTLDYFEGVRRDLARIGQAGMLCELVDRFFEEADAAPAVYDLLHNALLALNSGDPGDLVLLHFQMHLFDLVGYRPALHECVVCGEPVAPVAQFISVELGGVVCPTCRQRLREEEGAAAEQLVRPLSLNALKVLRFLQTAPWPRVRKLRLPDDVREEVRTLLELWATHHLERGLRSGRFLREVEAWYDAKKKP</sequence>
<evidence type="ECO:0000313" key="9">
    <source>
        <dbReference type="EMBL" id="GAP62033.1"/>
    </source>
</evidence>
<dbReference type="RefSeq" id="WP_054491963.1">
    <property type="nucleotide sequence ID" value="NZ_BBZA01000028.1"/>
</dbReference>
<reference evidence="11" key="3">
    <citation type="submission" date="2015-08" db="EMBL/GenBank/DDBJ databases">
        <title>Draft Genome Sequence of a Heterotrophic Facultative Anaerobic Bacterium Ardenticatena maritima Strain 110S.</title>
        <authorList>
            <person name="Kawaichi S."/>
            <person name="Yoshida T."/>
            <person name="Sako Y."/>
            <person name="Nakamura R."/>
        </authorList>
    </citation>
    <scope>NUCLEOTIDE SEQUENCE [LARGE SCALE GENOMIC DNA]</scope>
    <source>
        <strain evidence="11">110S</strain>
    </source>
</reference>
<comment type="function">
    <text evidence="7">Involved in DNA repair and RecF pathway recombination.</text>
</comment>
<dbReference type="Pfam" id="PF02565">
    <property type="entry name" value="RecO_C"/>
    <property type="match status" value="1"/>
</dbReference>
<dbReference type="PANTHER" id="PTHR33991">
    <property type="entry name" value="DNA REPAIR PROTEIN RECO"/>
    <property type="match status" value="1"/>
</dbReference>
<dbReference type="FunCoup" id="A0A0M8K5D5">
    <property type="interactions" value="134"/>
</dbReference>